<sequence>MVWHSLGLHPAFVTAVRSGLDAFVQLQRLRFSAYSDALGSHTTTHGLSCLAVSTSSDTATFPQTLCGWSDLFLSRLKAVGEEVVLGESVEVVWELVSVILGILEGGGGDDDCLVNTPYVEWYRTCFVQPAAVEKICGTLRSLSSESKEALTDIAGTCMVAIQRAFLAGLFSVSANLISAYMSFLRTSDTDAFSAEEERALSEVVRFLLRSPEEGMTHDEWSENANTLVFDCKRVLQGNGATGAFAQAAQQLKSLCLDLVLMANGDAALILQTCYLLELDVTDYVAAVCVVCGTPMTLRQLHHLFRTTLESWEGATRGPWYVSVLERLFGCCCVADVVGVMQLVVEMVRSNKHIQLSGRPSDSSDVVLSPRSSIDTTGDDEGISDVDYHSMCPNAVTMNNGTHLGGDSDNAAYTIESRRFALLFMAAHVADICAPPLGAPADQISVTFVRNELIAGYISLFRGHPLLWRAAATYVVYSPLADPTALYRIVTGQAADAVRDRYTSLSLYTFIHTSWEENSAFQVALRRLLHDKYPSSDSVNKWIRSLDFYRRKAVEVLNGEIINERMACGDVASAVWLAVETQQCKSVQVRVEGVLRSPEALRSTEVYCIGQAVSNSFISVDGCLNLRMLHVLRTCAALSEYRKACATLEHSTMKPTGDALEAECQQRVLRAADKVLHRISLLRIHPTSVLSIVEQTIGVALRVPRERRSKCLLPLLTNALEQLFTAESVNSREYAGCAASIREKLMGLL</sequence>
<proteinExistence type="predicted"/>
<dbReference type="VEuPathDB" id="TriTrypDB:TvY486_0907150"/>
<accession>G0U3N7</accession>
<dbReference type="EMBL" id="HE573025">
    <property type="protein sequence ID" value="CCC50894.1"/>
    <property type="molecule type" value="Genomic_DNA"/>
</dbReference>
<evidence type="ECO:0000256" key="1">
    <source>
        <dbReference type="SAM" id="MobiDB-lite"/>
    </source>
</evidence>
<organism evidence="2">
    <name type="scientific">Trypanosoma vivax (strain Y486)</name>
    <dbReference type="NCBI Taxonomy" id="1055687"/>
    <lineage>
        <taxon>Eukaryota</taxon>
        <taxon>Discoba</taxon>
        <taxon>Euglenozoa</taxon>
        <taxon>Kinetoplastea</taxon>
        <taxon>Metakinetoplastina</taxon>
        <taxon>Trypanosomatida</taxon>
        <taxon>Trypanosomatidae</taxon>
        <taxon>Trypanosoma</taxon>
        <taxon>Duttonella</taxon>
    </lineage>
</organism>
<gene>
    <name evidence="2" type="ORF">TVY486_0907150</name>
</gene>
<reference evidence="2" key="1">
    <citation type="journal article" date="2012" name="Proc. Natl. Acad. Sci. U.S.A.">
        <title>Antigenic diversity is generated by distinct evolutionary mechanisms in African trypanosome species.</title>
        <authorList>
            <person name="Jackson A.P."/>
            <person name="Berry A."/>
            <person name="Aslett M."/>
            <person name="Allison H.C."/>
            <person name="Burton P."/>
            <person name="Vavrova-Anderson J."/>
            <person name="Brown R."/>
            <person name="Browne H."/>
            <person name="Corton N."/>
            <person name="Hauser H."/>
            <person name="Gamble J."/>
            <person name="Gilderthorp R."/>
            <person name="Marcello L."/>
            <person name="McQuillan J."/>
            <person name="Otto T.D."/>
            <person name="Quail M.A."/>
            <person name="Sanders M.J."/>
            <person name="van Tonder A."/>
            <person name="Ginger M.L."/>
            <person name="Field M.C."/>
            <person name="Barry J.D."/>
            <person name="Hertz-Fowler C."/>
            <person name="Berriman M."/>
        </authorList>
    </citation>
    <scope>NUCLEOTIDE SEQUENCE</scope>
    <source>
        <strain evidence="2">Y486</strain>
    </source>
</reference>
<feature type="region of interest" description="Disordered" evidence="1">
    <location>
        <begin position="355"/>
        <end position="378"/>
    </location>
</feature>
<feature type="compositionally biased region" description="Polar residues" evidence="1">
    <location>
        <begin position="357"/>
        <end position="375"/>
    </location>
</feature>
<name>G0U3N7_TRYVY</name>
<protein>
    <recommendedName>
        <fullName evidence="3">Nuclear pore complex protein</fullName>
    </recommendedName>
</protein>
<dbReference type="OMA" id="AGLYACY"/>
<dbReference type="AlphaFoldDB" id="G0U3N7"/>
<evidence type="ECO:0008006" key="3">
    <source>
        <dbReference type="Google" id="ProtNLM"/>
    </source>
</evidence>
<evidence type="ECO:0000313" key="2">
    <source>
        <dbReference type="EMBL" id="CCC50894.1"/>
    </source>
</evidence>